<dbReference type="Gene3D" id="1.25.40.10">
    <property type="entry name" value="Tetratricopeptide repeat domain"/>
    <property type="match status" value="1"/>
</dbReference>
<organism evidence="1">
    <name type="scientific">Schimmelmannia schousboei</name>
    <dbReference type="NCBI Taxonomy" id="173468"/>
    <lineage>
        <taxon>Eukaryota</taxon>
        <taxon>Rhodophyta</taxon>
        <taxon>Florideophyceae</taxon>
        <taxon>Rhodymeniophycidae</taxon>
        <taxon>Acrosymphytales</taxon>
        <taxon>Schimmelmanniaceae</taxon>
        <taxon>Schimmelmannia</taxon>
    </lineage>
</organism>
<reference evidence="1" key="1">
    <citation type="journal article" date="2016" name="BMC Biol.">
        <title>Parallel evolution of highly conserved plastid genome architecture in red seaweeds and seed plants.</title>
        <authorList>
            <person name="Lee J."/>
            <person name="Cho C.H."/>
            <person name="Park S.I."/>
            <person name="Choi J.W."/>
            <person name="Song H.S."/>
            <person name="West J.A."/>
            <person name="Bhattacharya D."/>
            <person name="Yoon H.S."/>
        </authorList>
    </citation>
    <scope>NUCLEOTIDE SEQUENCE</scope>
</reference>
<dbReference type="AlphaFoldDB" id="A0A1C9C8T2"/>
<dbReference type="Pfam" id="PF13181">
    <property type="entry name" value="TPR_8"/>
    <property type="match status" value="1"/>
</dbReference>
<proteinExistence type="predicted"/>
<accession>A0A1C9C8T2</accession>
<keyword evidence="1" id="KW-0934">Plastid</keyword>
<geneLocation type="plastid" evidence="1"/>
<sequence>MFQLYLICAICFLLPICFLISSELYKLIARNIIYWNINNKSIKKENILGLANIYIKTKKWLTCILMLEFHLDNEINFEYYNCLGFCYQQISLNEKAKFYYLQASYQEPHNIICLQNVAKIYDILNDQQNAIKSYKKILSIDTSNQIAQKYLHQFINHK</sequence>
<dbReference type="RefSeq" id="YP_009295853.1">
    <property type="nucleotide sequence ID" value="NC_031168.1"/>
</dbReference>
<protein>
    <submittedName>
        <fullName evidence="1">Uncharacterized protein</fullName>
    </submittedName>
</protein>
<gene>
    <name evidence="1" type="primary">ycf37</name>
    <name evidence="1" type="ORF">Schim_107</name>
</gene>
<dbReference type="EMBL" id="KX284711">
    <property type="protein sequence ID" value="AOM64788.1"/>
    <property type="molecule type" value="Genomic_DNA"/>
</dbReference>
<name>A0A1C9C8T2_9FLOR</name>
<evidence type="ECO:0000313" key="1">
    <source>
        <dbReference type="EMBL" id="AOM64788.1"/>
    </source>
</evidence>
<dbReference type="GeneID" id="29071238"/>
<dbReference type="InterPro" id="IPR019734">
    <property type="entry name" value="TPR_rpt"/>
</dbReference>
<dbReference type="InterPro" id="IPR011990">
    <property type="entry name" value="TPR-like_helical_dom_sf"/>
</dbReference>
<dbReference type="SUPFAM" id="SSF48452">
    <property type="entry name" value="TPR-like"/>
    <property type="match status" value="1"/>
</dbReference>
<dbReference type="SMART" id="SM00028">
    <property type="entry name" value="TPR"/>
    <property type="match status" value="2"/>
</dbReference>